<dbReference type="AlphaFoldDB" id="A0A5C6PE07"/>
<keyword evidence="2" id="KW-1185">Reference proteome</keyword>
<reference evidence="1 2" key="1">
    <citation type="submission" date="2019-04" db="EMBL/GenBank/DDBJ databases">
        <title>Chromosome genome assembly for Takifugu flavidus.</title>
        <authorList>
            <person name="Xiao S."/>
        </authorList>
    </citation>
    <scope>NUCLEOTIDE SEQUENCE [LARGE SCALE GENOMIC DNA]</scope>
    <source>
        <strain evidence="1">HTHZ2018</strain>
        <tissue evidence="1">Muscle</tissue>
    </source>
</reference>
<gene>
    <name evidence="1" type="ORF">D4764_12G0010150</name>
</gene>
<evidence type="ECO:0000313" key="2">
    <source>
        <dbReference type="Proteomes" id="UP000324091"/>
    </source>
</evidence>
<sequence>MDPAHGPSPLARLDRTEVVLQQHETMMATSDAEARQAAPPGWSRFFGLNLPTTPSYATGFSPFQCCYGYQPWLFPALEKEVLLLLPSFAAVIAPGTKCMHPFFVLLTVILSLPINIDLQLRSTKLVKRSGSPLGICPFEWNLGNWLEDSLALSPSVKPVQVSPLVPPAPPPPAPQLIDGGTRICCKAASLL</sequence>
<comment type="caution">
    <text evidence="1">The sequence shown here is derived from an EMBL/GenBank/DDBJ whole genome shotgun (WGS) entry which is preliminary data.</text>
</comment>
<dbReference type="EMBL" id="RHFK02000004">
    <property type="protein sequence ID" value="TWW77625.1"/>
    <property type="molecule type" value="Genomic_DNA"/>
</dbReference>
<evidence type="ECO:0000313" key="1">
    <source>
        <dbReference type="EMBL" id="TWW77625.1"/>
    </source>
</evidence>
<accession>A0A5C6PE07</accession>
<proteinExistence type="predicted"/>
<organism evidence="1 2">
    <name type="scientific">Takifugu flavidus</name>
    <name type="common">sansaifugu</name>
    <dbReference type="NCBI Taxonomy" id="433684"/>
    <lineage>
        <taxon>Eukaryota</taxon>
        <taxon>Metazoa</taxon>
        <taxon>Chordata</taxon>
        <taxon>Craniata</taxon>
        <taxon>Vertebrata</taxon>
        <taxon>Euteleostomi</taxon>
        <taxon>Actinopterygii</taxon>
        <taxon>Neopterygii</taxon>
        <taxon>Teleostei</taxon>
        <taxon>Neoteleostei</taxon>
        <taxon>Acanthomorphata</taxon>
        <taxon>Eupercaria</taxon>
        <taxon>Tetraodontiformes</taxon>
        <taxon>Tetradontoidea</taxon>
        <taxon>Tetraodontidae</taxon>
        <taxon>Takifugu</taxon>
    </lineage>
</organism>
<name>A0A5C6PE07_9TELE</name>
<dbReference type="Proteomes" id="UP000324091">
    <property type="component" value="Chromosome 12"/>
</dbReference>
<protein>
    <submittedName>
        <fullName evidence="1">Uncharacterized protein</fullName>
    </submittedName>
</protein>